<dbReference type="PROSITE" id="PS01091">
    <property type="entry name" value="TATD_3"/>
    <property type="match status" value="1"/>
</dbReference>
<dbReference type="PIRSF" id="PIRSF005902">
    <property type="entry name" value="DNase_TatD"/>
    <property type="match status" value="1"/>
</dbReference>
<dbReference type="InterPro" id="IPR050891">
    <property type="entry name" value="TatD-type_Hydrolase"/>
</dbReference>
<keyword evidence="1" id="KW-0540">Nuclease</keyword>
<evidence type="ECO:0000256" key="1">
    <source>
        <dbReference type="ARBA" id="ARBA00022722"/>
    </source>
</evidence>
<dbReference type="RefSeq" id="WP_274691851.1">
    <property type="nucleotide sequence ID" value="NZ_JAPMOU010000069.1"/>
</dbReference>
<reference evidence="4 5" key="1">
    <citation type="submission" date="2022-11" db="EMBL/GenBank/DDBJ databases">
        <title>Spartinivicinus poritis sp. nov., isolated from scleractinian coral Porites lutea.</title>
        <authorList>
            <person name="Zhang G."/>
            <person name="Cai L."/>
            <person name="Wei Q."/>
        </authorList>
    </citation>
    <scope>NUCLEOTIDE SEQUENCE [LARGE SCALE GENOMIC DNA]</scope>
    <source>
        <strain evidence="4 5">A2-2</strain>
    </source>
</reference>
<dbReference type="InterPro" id="IPR018228">
    <property type="entry name" value="DNase_TatD-rel_CS"/>
</dbReference>
<accession>A0ABT5UGN5</accession>
<evidence type="ECO:0000313" key="4">
    <source>
        <dbReference type="EMBL" id="MDE1465547.1"/>
    </source>
</evidence>
<dbReference type="PANTHER" id="PTHR10060">
    <property type="entry name" value="TATD FAMILY DEOXYRIBONUCLEASE"/>
    <property type="match status" value="1"/>
</dbReference>
<keyword evidence="5" id="KW-1185">Reference proteome</keyword>
<dbReference type="SUPFAM" id="SSF51556">
    <property type="entry name" value="Metallo-dependent hydrolases"/>
    <property type="match status" value="1"/>
</dbReference>
<dbReference type="Gene3D" id="3.20.20.140">
    <property type="entry name" value="Metal-dependent hydrolases"/>
    <property type="match status" value="1"/>
</dbReference>
<sequence length="265" mass="30273">MSEPLHLIDIGVNLTNNRFDHDRKAVIERAINTGVATLILTGTDLTESEAALSLCQQWPEHCYSTAGIHPHYAKDFHTSQINNLKALAKEPQVKALGEMGLDFNRDFSPRPIQEHVFIQQLELAAELKLPVFCHERDAFERQRAILREFRDHLVNIVIHCFTGEKQALYGYLDLDCHIGITGWVCDERRGYHLHPLLKDIPDNRLMVETDAPYLLPRSLAKKPANRRNEPCYLSEVVKTIAKQVNKPIEQVAKETTETAKAFFNI</sequence>
<keyword evidence="2" id="KW-0479">Metal-binding</keyword>
<dbReference type="InterPro" id="IPR001130">
    <property type="entry name" value="TatD-like"/>
</dbReference>
<keyword evidence="3 4" id="KW-0378">Hydrolase</keyword>
<dbReference type="Pfam" id="PF01026">
    <property type="entry name" value="TatD_DNase"/>
    <property type="match status" value="1"/>
</dbReference>
<dbReference type="GO" id="GO:0016787">
    <property type="term" value="F:hydrolase activity"/>
    <property type="evidence" value="ECO:0007669"/>
    <property type="project" value="UniProtKB-KW"/>
</dbReference>
<dbReference type="EMBL" id="JAPMOU010000069">
    <property type="protein sequence ID" value="MDE1465547.1"/>
    <property type="molecule type" value="Genomic_DNA"/>
</dbReference>
<dbReference type="InterPro" id="IPR032466">
    <property type="entry name" value="Metal_Hydrolase"/>
</dbReference>
<evidence type="ECO:0000256" key="3">
    <source>
        <dbReference type="ARBA" id="ARBA00022801"/>
    </source>
</evidence>
<organism evidence="4 5">
    <name type="scientific">Spartinivicinus poritis</name>
    <dbReference type="NCBI Taxonomy" id="2994640"/>
    <lineage>
        <taxon>Bacteria</taxon>
        <taxon>Pseudomonadati</taxon>
        <taxon>Pseudomonadota</taxon>
        <taxon>Gammaproteobacteria</taxon>
        <taxon>Oceanospirillales</taxon>
        <taxon>Zooshikellaceae</taxon>
        <taxon>Spartinivicinus</taxon>
    </lineage>
</organism>
<proteinExistence type="predicted"/>
<dbReference type="PANTHER" id="PTHR10060:SF15">
    <property type="entry name" value="DEOXYRIBONUCLEASE TATDN1"/>
    <property type="match status" value="1"/>
</dbReference>
<name>A0ABT5UGN5_9GAMM</name>
<gene>
    <name evidence="4" type="ORF">ORQ98_26655</name>
</gene>
<evidence type="ECO:0000313" key="5">
    <source>
        <dbReference type="Proteomes" id="UP001528823"/>
    </source>
</evidence>
<evidence type="ECO:0000256" key="2">
    <source>
        <dbReference type="ARBA" id="ARBA00022723"/>
    </source>
</evidence>
<dbReference type="CDD" id="cd01310">
    <property type="entry name" value="TatD_DNAse"/>
    <property type="match status" value="1"/>
</dbReference>
<dbReference type="Proteomes" id="UP001528823">
    <property type="component" value="Unassembled WGS sequence"/>
</dbReference>
<comment type="caution">
    <text evidence="4">The sequence shown here is derived from an EMBL/GenBank/DDBJ whole genome shotgun (WGS) entry which is preliminary data.</text>
</comment>
<protein>
    <submittedName>
        <fullName evidence="4">TatD family hydrolase</fullName>
    </submittedName>
</protein>